<evidence type="ECO:0000313" key="1">
    <source>
        <dbReference type="EMBL" id="MCF1753305.1"/>
    </source>
</evidence>
<name>A0ABS9C168_9BACT</name>
<gene>
    <name evidence="1" type="ORF">L0U89_19750</name>
</gene>
<organism evidence="1 2">
    <name type="scientific">Mariniradius sediminis</name>
    <dbReference type="NCBI Taxonomy" id="2909237"/>
    <lineage>
        <taxon>Bacteria</taxon>
        <taxon>Pseudomonadati</taxon>
        <taxon>Bacteroidota</taxon>
        <taxon>Cytophagia</taxon>
        <taxon>Cytophagales</taxon>
        <taxon>Cyclobacteriaceae</taxon>
        <taxon>Mariniradius</taxon>
    </lineage>
</organism>
<evidence type="ECO:0000313" key="2">
    <source>
        <dbReference type="Proteomes" id="UP001201449"/>
    </source>
</evidence>
<protein>
    <submittedName>
        <fullName evidence="1">DUF3822 family protein</fullName>
    </submittedName>
</protein>
<dbReference type="Pfam" id="PF12864">
    <property type="entry name" value="DUF3822"/>
    <property type="match status" value="1"/>
</dbReference>
<keyword evidence="2" id="KW-1185">Reference proteome</keyword>
<dbReference type="Gene3D" id="3.30.420.250">
    <property type="match status" value="1"/>
</dbReference>
<reference evidence="1 2" key="1">
    <citation type="submission" date="2022-01" db="EMBL/GenBank/DDBJ databases">
        <title>Mariniradius saccharolyticus sp. nov., isolated from sediment of a river.</title>
        <authorList>
            <person name="Liu H."/>
        </authorList>
    </citation>
    <scope>NUCLEOTIDE SEQUENCE [LARGE SCALE GENOMIC DNA]</scope>
    <source>
        <strain evidence="1 2">RY-2</strain>
    </source>
</reference>
<comment type="caution">
    <text evidence="1">The sequence shown here is derived from an EMBL/GenBank/DDBJ whole genome shotgun (WGS) entry which is preliminary data.</text>
</comment>
<dbReference type="CDD" id="cd24013">
    <property type="entry name" value="ASKHA_ATPase_BT3980-like"/>
    <property type="match status" value="1"/>
</dbReference>
<dbReference type="Gene3D" id="3.30.420.260">
    <property type="match status" value="1"/>
</dbReference>
<dbReference type="Proteomes" id="UP001201449">
    <property type="component" value="Unassembled WGS sequence"/>
</dbReference>
<accession>A0ABS9C168</accession>
<dbReference type="EMBL" id="JAKEVZ010000026">
    <property type="protein sequence ID" value="MCF1753305.1"/>
    <property type="molecule type" value="Genomic_DNA"/>
</dbReference>
<proteinExistence type="predicted"/>
<sequence length="248" mass="28999">MFKDHYFLFARDINGKVAAIHQMTFDNQRRLLQQLKEDKLLRLEVPKRVFHYGESFSLVPGILFDASLLSVYLFFAEKPKEGDKLFQTSLESNTLHLVGSIDEAVSDALQSGYSDTYFHHGASCFLSYALKEKFNLIDQEILLVLYDSFFYLAAFSKQEIVLFNRFEAYTKDDVLRYLMGILQQMGFNRNHCRVTVYGDCESLGIDEAWGETYFRNFKISTPHPNIQYLEGTEEFQQRSLFESYWVLP</sequence>
<dbReference type="InterPro" id="IPR024213">
    <property type="entry name" value="DUF3822"/>
</dbReference>